<sequence>MHLGSHGGGYFQAIADVDEITFSENGGKFVQRLRDISFALTYNLRGNVELSLPAKQSLAELKQNLSHYSFKSSGSLLKPILEYTFDEFTKHESFDRLEPMGQKEICIALLNASELPGRRKDHAIDQGYHLANSLGNHLLQAWAARRRSTRLRGKGELEEAFENLDRARTALSRAPDSGSCQWNAELGHVTVSHAQNHICKEQLDTARVVLNTWRPLDPLRPSLLERHVLGQVYSKLGMVLRLQGYFAEALPCLQQAVSSQSALILQWQTVCELADVLTELDRPNEAMITIKKEQDAYADNVHLDSKQKMRLQLSLAEACMRKGHFEDAAKIFRATDYSKDHLTRLRSAIGLARIAHSQLDWDEALACWSRALLLLRNHFPRGDTHSGHTALAILQSTYHVLLMRGFYDCAAQTQTQITETQDTSDSRGCTN</sequence>
<dbReference type="Proteomes" id="UP001138500">
    <property type="component" value="Unassembled WGS sequence"/>
</dbReference>
<dbReference type="AlphaFoldDB" id="A0A9W7SN92"/>
<evidence type="ECO:0000313" key="1">
    <source>
        <dbReference type="EMBL" id="KAH9825725.1"/>
    </source>
</evidence>
<name>A0A9W7SN92_9PEZI</name>
<dbReference type="SMART" id="SM00028">
    <property type="entry name" value="TPR"/>
    <property type="match status" value="2"/>
</dbReference>
<organism evidence="1 2">
    <name type="scientific">Teratosphaeria destructans</name>
    <dbReference type="NCBI Taxonomy" id="418781"/>
    <lineage>
        <taxon>Eukaryota</taxon>
        <taxon>Fungi</taxon>
        <taxon>Dikarya</taxon>
        <taxon>Ascomycota</taxon>
        <taxon>Pezizomycotina</taxon>
        <taxon>Dothideomycetes</taxon>
        <taxon>Dothideomycetidae</taxon>
        <taxon>Mycosphaerellales</taxon>
        <taxon>Teratosphaeriaceae</taxon>
        <taxon>Teratosphaeria</taxon>
    </lineage>
</organism>
<evidence type="ECO:0000313" key="2">
    <source>
        <dbReference type="Proteomes" id="UP001138500"/>
    </source>
</evidence>
<dbReference type="Pfam" id="PF13181">
    <property type="entry name" value="TPR_8"/>
    <property type="match status" value="1"/>
</dbReference>
<proteinExistence type="predicted"/>
<dbReference type="InterPro" id="IPR019734">
    <property type="entry name" value="TPR_rpt"/>
</dbReference>
<gene>
    <name evidence="1" type="ORF">Tdes44962_MAKER00655</name>
</gene>
<reference evidence="1 2" key="2">
    <citation type="journal article" date="2021" name="Curr. Genet.">
        <title>Genetic response to nitrogen starvation in the aggressive Eucalyptus foliar pathogen Teratosphaeria destructans.</title>
        <authorList>
            <person name="Havenga M."/>
            <person name="Wingfield B.D."/>
            <person name="Wingfield M.J."/>
            <person name="Dreyer L.L."/>
            <person name="Roets F."/>
            <person name="Aylward J."/>
        </authorList>
    </citation>
    <scope>NUCLEOTIDE SEQUENCE [LARGE SCALE GENOMIC DNA]</scope>
    <source>
        <strain evidence="1">CMW44962</strain>
    </source>
</reference>
<dbReference type="InterPro" id="IPR011990">
    <property type="entry name" value="TPR-like_helical_dom_sf"/>
</dbReference>
<comment type="caution">
    <text evidence="1">The sequence shown here is derived from an EMBL/GenBank/DDBJ whole genome shotgun (WGS) entry which is preliminary data.</text>
</comment>
<dbReference type="Gene3D" id="1.25.40.10">
    <property type="entry name" value="Tetratricopeptide repeat domain"/>
    <property type="match status" value="2"/>
</dbReference>
<protein>
    <submittedName>
        <fullName evidence="1">LipA and NB-ARC domain-containing protein</fullName>
    </submittedName>
</protein>
<dbReference type="OrthoDB" id="3793644at2759"/>
<reference evidence="1 2" key="1">
    <citation type="journal article" date="2018" name="IMA Fungus">
        <title>IMA Genome-F 10: Nine draft genome sequences of Claviceps purpurea s.lat., including C. arundinis, C. humidiphila, and C. cf. spartinae, pseudomolecules for the pitch canker pathogen Fusarium circinatum, draft genome of Davidsoniella eucalypti, Grosmannia galeiformis, Quambalaria eucalypti, and Teratosphaeria destructans.</title>
        <authorList>
            <person name="Wingfield B.D."/>
            <person name="Liu M."/>
            <person name="Nguyen H.D."/>
            <person name="Lane F.A."/>
            <person name="Morgan S.W."/>
            <person name="De Vos L."/>
            <person name="Wilken P.M."/>
            <person name="Duong T.A."/>
            <person name="Aylward J."/>
            <person name="Coetzee M.P."/>
            <person name="Dadej K."/>
            <person name="De Beer Z.W."/>
            <person name="Findlay W."/>
            <person name="Havenga M."/>
            <person name="Kolarik M."/>
            <person name="Menzies J.G."/>
            <person name="Naidoo K."/>
            <person name="Pochopski O."/>
            <person name="Shoukouhi P."/>
            <person name="Santana Q.C."/>
            <person name="Seifert K.A."/>
            <person name="Soal N."/>
            <person name="Steenkamp E.T."/>
            <person name="Tatham C.T."/>
            <person name="van der Nest M.A."/>
            <person name="Wingfield M.J."/>
        </authorList>
    </citation>
    <scope>NUCLEOTIDE SEQUENCE [LARGE SCALE GENOMIC DNA]</scope>
    <source>
        <strain evidence="1">CMW44962</strain>
    </source>
</reference>
<dbReference type="EMBL" id="RIBY02002089">
    <property type="protein sequence ID" value="KAH9825725.1"/>
    <property type="molecule type" value="Genomic_DNA"/>
</dbReference>
<keyword evidence="2" id="KW-1185">Reference proteome</keyword>
<dbReference type="SUPFAM" id="SSF48452">
    <property type="entry name" value="TPR-like"/>
    <property type="match status" value="2"/>
</dbReference>
<accession>A0A9W7SN92</accession>